<evidence type="ECO:0000259" key="5">
    <source>
        <dbReference type="PROSITE" id="PS51078"/>
    </source>
</evidence>
<dbReference type="GO" id="GO:0045892">
    <property type="term" value="P:negative regulation of DNA-templated transcription"/>
    <property type="evidence" value="ECO:0007669"/>
    <property type="project" value="TreeGrafter"/>
</dbReference>
<dbReference type="PANTHER" id="PTHR30136">
    <property type="entry name" value="HELIX-TURN-HELIX TRANSCRIPTIONAL REGULATOR, ICLR FAMILY"/>
    <property type="match status" value="1"/>
</dbReference>
<evidence type="ECO:0000313" key="6">
    <source>
        <dbReference type="EMBL" id="OAQ42021.1"/>
    </source>
</evidence>
<keyword evidence="1" id="KW-0805">Transcription regulation</keyword>
<keyword evidence="3" id="KW-0804">Transcription</keyword>
<dbReference type="OrthoDB" id="940174at2"/>
<evidence type="ECO:0000256" key="2">
    <source>
        <dbReference type="ARBA" id="ARBA00023125"/>
    </source>
</evidence>
<reference evidence="6 7" key="2">
    <citation type="submission" date="2016-06" db="EMBL/GenBank/DDBJ databases">
        <title>Pedobacter psychrophilus sp. nov., isolated from Antarctic fragmentary rock.</title>
        <authorList>
            <person name="Svec P."/>
        </authorList>
    </citation>
    <scope>NUCLEOTIDE SEQUENCE [LARGE SCALE GENOMIC DNA]</scope>
    <source>
        <strain evidence="6 7">CCM 8644</strain>
    </source>
</reference>
<dbReference type="EMBL" id="LWHJ01000011">
    <property type="protein sequence ID" value="OAQ42021.1"/>
    <property type="molecule type" value="Genomic_DNA"/>
</dbReference>
<evidence type="ECO:0008006" key="8">
    <source>
        <dbReference type="Google" id="ProtNLM"/>
    </source>
</evidence>
<reference evidence="6 7" key="1">
    <citation type="submission" date="2016-04" db="EMBL/GenBank/DDBJ databases">
        <authorList>
            <person name="Evans L.H."/>
            <person name="Alamgir A."/>
            <person name="Owens N."/>
            <person name="Weber N.D."/>
            <person name="Virtaneva K."/>
            <person name="Barbian K."/>
            <person name="Babar A."/>
            <person name="Rosenke K."/>
        </authorList>
    </citation>
    <scope>NUCLEOTIDE SEQUENCE [LARGE SCALE GENOMIC DNA]</scope>
    <source>
        <strain evidence="6 7">CCM 8644</strain>
    </source>
</reference>
<dbReference type="Gene3D" id="3.30.450.40">
    <property type="match status" value="1"/>
</dbReference>
<dbReference type="Proteomes" id="UP000078459">
    <property type="component" value="Unassembled WGS sequence"/>
</dbReference>
<dbReference type="InterPro" id="IPR014757">
    <property type="entry name" value="Tscrpt_reg_IclR_C"/>
</dbReference>
<dbReference type="PANTHER" id="PTHR30136:SF24">
    <property type="entry name" value="HTH-TYPE TRANSCRIPTIONAL REPRESSOR ALLR"/>
    <property type="match status" value="1"/>
</dbReference>
<dbReference type="InterPro" id="IPR005471">
    <property type="entry name" value="Tscrpt_reg_IclR_N"/>
</dbReference>
<dbReference type="STRING" id="1826909.A5893_02585"/>
<dbReference type="InterPro" id="IPR036390">
    <property type="entry name" value="WH_DNA-bd_sf"/>
</dbReference>
<keyword evidence="7" id="KW-1185">Reference proteome</keyword>
<evidence type="ECO:0000256" key="1">
    <source>
        <dbReference type="ARBA" id="ARBA00023015"/>
    </source>
</evidence>
<evidence type="ECO:0000313" key="7">
    <source>
        <dbReference type="Proteomes" id="UP000078459"/>
    </source>
</evidence>
<keyword evidence="2" id="KW-0238">DNA-binding</keyword>
<dbReference type="AlphaFoldDB" id="A0A179DLV4"/>
<dbReference type="InterPro" id="IPR029016">
    <property type="entry name" value="GAF-like_dom_sf"/>
</dbReference>
<feature type="domain" description="IclR-ED" evidence="5">
    <location>
        <begin position="66"/>
        <end position="241"/>
    </location>
</feature>
<accession>A0A179DLV4</accession>
<dbReference type="SMART" id="SM00346">
    <property type="entry name" value="HTH_ICLR"/>
    <property type="match status" value="1"/>
</dbReference>
<dbReference type="InterPro" id="IPR050707">
    <property type="entry name" value="HTH_MetabolicPath_Reg"/>
</dbReference>
<dbReference type="InterPro" id="IPR036388">
    <property type="entry name" value="WH-like_DNA-bd_sf"/>
</dbReference>
<comment type="caution">
    <text evidence="6">The sequence shown here is derived from an EMBL/GenBank/DDBJ whole genome shotgun (WGS) entry which is preliminary data.</text>
</comment>
<dbReference type="RefSeq" id="WP_068821051.1">
    <property type="nucleotide sequence ID" value="NZ_LWHJ01000011.1"/>
</dbReference>
<evidence type="ECO:0000256" key="3">
    <source>
        <dbReference type="ARBA" id="ARBA00023163"/>
    </source>
</evidence>
<organism evidence="6 7">
    <name type="scientific">Pedobacter psychrophilus</name>
    <dbReference type="NCBI Taxonomy" id="1826909"/>
    <lineage>
        <taxon>Bacteria</taxon>
        <taxon>Pseudomonadati</taxon>
        <taxon>Bacteroidota</taxon>
        <taxon>Sphingobacteriia</taxon>
        <taxon>Sphingobacteriales</taxon>
        <taxon>Sphingobacteriaceae</taxon>
        <taxon>Pedobacter</taxon>
    </lineage>
</organism>
<sequence length="241" mass="27182">MIQVIHRSIDILEYVAEDIYRPKLLGNIAKDLNLNAATCANIVKTLVTRGLLKKPENEKGYLIGERLSDINNGTIGFNDLLNKARPILENITMELNENCLIAILKNDIRKVIHKQNSNQLIQATTPDEKQAYDSSTGRLLIAFLNDHDLQLFLKQYGLPSKQVWPQAASRIGFFEQINAIKKQGYALIEDTVQVVGIAVPIYQNKKAIASFSIFLPSFRFDDKMRINMIDKALVTAQILSI</sequence>
<dbReference type="Pfam" id="PF01614">
    <property type="entry name" value="IclR_C"/>
    <property type="match status" value="1"/>
</dbReference>
<dbReference type="PROSITE" id="PS51078">
    <property type="entry name" value="ICLR_ED"/>
    <property type="match status" value="1"/>
</dbReference>
<proteinExistence type="predicted"/>
<dbReference type="GO" id="GO:0003677">
    <property type="term" value="F:DNA binding"/>
    <property type="evidence" value="ECO:0007669"/>
    <property type="project" value="UniProtKB-KW"/>
</dbReference>
<name>A0A179DLV4_9SPHI</name>
<protein>
    <recommendedName>
        <fullName evidence="8">IclR family transcriptional regulator</fullName>
    </recommendedName>
</protein>
<gene>
    <name evidence="6" type="ORF">A5893_02585</name>
</gene>
<dbReference type="GO" id="GO:0003700">
    <property type="term" value="F:DNA-binding transcription factor activity"/>
    <property type="evidence" value="ECO:0007669"/>
    <property type="project" value="TreeGrafter"/>
</dbReference>
<evidence type="ECO:0000259" key="4">
    <source>
        <dbReference type="PROSITE" id="PS51077"/>
    </source>
</evidence>
<dbReference type="SUPFAM" id="SSF46785">
    <property type="entry name" value="Winged helix' DNA-binding domain"/>
    <property type="match status" value="1"/>
</dbReference>
<dbReference type="PROSITE" id="PS51077">
    <property type="entry name" value="HTH_ICLR"/>
    <property type="match status" value="1"/>
</dbReference>
<dbReference type="Gene3D" id="1.10.10.10">
    <property type="entry name" value="Winged helix-like DNA-binding domain superfamily/Winged helix DNA-binding domain"/>
    <property type="match status" value="1"/>
</dbReference>
<dbReference type="SUPFAM" id="SSF55781">
    <property type="entry name" value="GAF domain-like"/>
    <property type="match status" value="1"/>
</dbReference>
<feature type="domain" description="HTH iclR-type" evidence="4">
    <location>
        <begin position="2"/>
        <end position="65"/>
    </location>
</feature>